<gene>
    <name evidence="1" type="ORF">A2042_07515</name>
</gene>
<dbReference type="EMBL" id="MGDB01000086">
    <property type="protein sequence ID" value="OGL40850.1"/>
    <property type="molecule type" value="Genomic_DNA"/>
</dbReference>
<evidence type="ECO:0000313" key="2">
    <source>
        <dbReference type="Proteomes" id="UP000178526"/>
    </source>
</evidence>
<name>A0A1F7RHP5_9BACT</name>
<sequence>MDDKEKIKEEERKIRQLRVAVDLTKNIISQGEITYGEALKLVEALKSFAMNLFPEKEETFELIYRPRFKRVLEERYRL</sequence>
<protein>
    <submittedName>
        <fullName evidence="1">Uncharacterized protein</fullName>
    </submittedName>
</protein>
<dbReference type="AlphaFoldDB" id="A0A1F7RHP5"/>
<organism evidence="1 2">
    <name type="scientific">Candidatus Schekmanbacteria bacterium GWA2_38_11</name>
    <dbReference type="NCBI Taxonomy" id="1817876"/>
    <lineage>
        <taxon>Bacteria</taxon>
        <taxon>Candidatus Schekmaniibacteriota</taxon>
    </lineage>
</organism>
<proteinExistence type="predicted"/>
<evidence type="ECO:0000313" key="1">
    <source>
        <dbReference type="EMBL" id="OGL40850.1"/>
    </source>
</evidence>
<accession>A0A1F7RHP5</accession>
<reference evidence="1 2" key="1">
    <citation type="journal article" date="2016" name="Nat. Commun.">
        <title>Thousands of microbial genomes shed light on interconnected biogeochemical processes in an aquifer system.</title>
        <authorList>
            <person name="Anantharaman K."/>
            <person name="Brown C.T."/>
            <person name="Hug L.A."/>
            <person name="Sharon I."/>
            <person name="Castelle C.J."/>
            <person name="Probst A.J."/>
            <person name="Thomas B.C."/>
            <person name="Singh A."/>
            <person name="Wilkins M.J."/>
            <person name="Karaoz U."/>
            <person name="Brodie E.L."/>
            <person name="Williams K.H."/>
            <person name="Hubbard S.S."/>
            <person name="Banfield J.F."/>
        </authorList>
    </citation>
    <scope>NUCLEOTIDE SEQUENCE [LARGE SCALE GENOMIC DNA]</scope>
</reference>
<dbReference type="Proteomes" id="UP000178526">
    <property type="component" value="Unassembled WGS sequence"/>
</dbReference>
<comment type="caution">
    <text evidence="1">The sequence shown here is derived from an EMBL/GenBank/DDBJ whole genome shotgun (WGS) entry which is preliminary data.</text>
</comment>